<dbReference type="EMBL" id="MZXW01000047">
    <property type="protein sequence ID" value="RXT37843.1"/>
    <property type="molecule type" value="Genomic_DNA"/>
</dbReference>
<keyword evidence="2" id="KW-1185">Reference proteome</keyword>
<organism evidence="1 2">
    <name type="scientific">Bradyrhizobium betae</name>
    <dbReference type="NCBI Taxonomy" id="244734"/>
    <lineage>
        <taxon>Bacteria</taxon>
        <taxon>Pseudomonadati</taxon>
        <taxon>Pseudomonadota</taxon>
        <taxon>Alphaproteobacteria</taxon>
        <taxon>Hyphomicrobiales</taxon>
        <taxon>Nitrobacteraceae</taxon>
        <taxon>Bradyrhizobium</taxon>
    </lineage>
</organism>
<proteinExistence type="predicted"/>
<protein>
    <submittedName>
        <fullName evidence="1">Uncharacterized protein</fullName>
    </submittedName>
</protein>
<comment type="caution">
    <text evidence="1">The sequence shown here is derived from an EMBL/GenBank/DDBJ whole genome shotgun (WGS) entry which is preliminary data.</text>
</comment>
<name>A0A4Q1US00_9BRAD</name>
<sequence>MTGQRRESSCSESPTCETALNTIALAASLLFAHGQTTERTVVSAGRLGCARGATVRVLPHWDELIVELDGAPVSQIVPAKPRGVDMGRVLAVTAVIDQI</sequence>
<evidence type="ECO:0000313" key="2">
    <source>
        <dbReference type="Proteomes" id="UP000290819"/>
    </source>
</evidence>
<reference evidence="1 2" key="1">
    <citation type="submission" date="2017-03" db="EMBL/GenBank/DDBJ databases">
        <authorList>
            <person name="Safronova V.I."/>
            <person name="Sazanova A.L."/>
            <person name="Chirak E.R."/>
        </authorList>
    </citation>
    <scope>NUCLEOTIDE SEQUENCE [LARGE SCALE GENOMIC DNA]</scope>
    <source>
        <strain evidence="1 2">Opo-243</strain>
    </source>
</reference>
<gene>
    <name evidence="1" type="ORF">B5V03_31855</name>
</gene>
<dbReference type="AlphaFoldDB" id="A0A4Q1US00"/>
<dbReference type="Proteomes" id="UP000290819">
    <property type="component" value="Unassembled WGS sequence"/>
</dbReference>
<evidence type="ECO:0000313" key="1">
    <source>
        <dbReference type="EMBL" id="RXT37843.1"/>
    </source>
</evidence>
<accession>A0A4Q1US00</accession>